<dbReference type="SUPFAM" id="SSF53448">
    <property type="entry name" value="Nucleotide-diphospho-sugar transferases"/>
    <property type="match status" value="1"/>
</dbReference>
<dbReference type="EMBL" id="FZRA01000004">
    <property type="protein sequence ID" value="SNU08820.1"/>
    <property type="molecule type" value="Genomic_DNA"/>
</dbReference>
<keyword evidence="2" id="KW-0808">Transferase</keyword>
<dbReference type="GO" id="GO:0016758">
    <property type="term" value="F:hexosyltransferase activity"/>
    <property type="evidence" value="ECO:0007669"/>
    <property type="project" value="UniProtKB-ARBA"/>
</dbReference>
<evidence type="ECO:0000259" key="1">
    <source>
        <dbReference type="Pfam" id="PF00535"/>
    </source>
</evidence>
<organism evidence="2 3">
    <name type="scientific">Streptococcus equinus</name>
    <name type="common">Streptococcus bovis</name>
    <dbReference type="NCBI Taxonomy" id="1335"/>
    <lineage>
        <taxon>Bacteria</taxon>
        <taxon>Bacillati</taxon>
        <taxon>Bacillota</taxon>
        <taxon>Bacilli</taxon>
        <taxon>Lactobacillales</taxon>
        <taxon>Streptococcaceae</taxon>
        <taxon>Streptococcus</taxon>
    </lineage>
</organism>
<proteinExistence type="predicted"/>
<dbReference type="Pfam" id="PF00535">
    <property type="entry name" value="Glycos_transf_2"/>
    <property type="match status" value="1"/>
</dbReference>
<sequence length="311" mass="36580">MKINILMSTYNGEQFLAEQIESIQHQTIKDWTLYIRDDGSSDKTSDIIKRYAQADSRIIFINADNRENFGVIKNFYTLLKHSEADYYFFSDQDDIWLEDKLAVTIAEAQKHDNQKPLLVYTDLKVVDRELNVLHESMIKTQSDHANTELVQELTENTVTGGTAMINHALAELWTSTEDLLMHDWYLALLASALGTLAYVNYPTELYRQHDANVLGARTWSKRMKNWIKPHKLVEKYWWLISASQTQARFLLDTDLSPENRELVEQFTTILDKPLFQRIRTLRKYGLRKNRAFHTFVFRTLIITKFGYRRNK</sequence>
<dbReference type="PANTHER" id="PTHR22916:SF3">
    <property type="entry name" value="UDP-GLCNAC:BETAGAL BETA-1,3-N-ACETYLGLUCOSAMINYLTRANSFERASE-LIKE PROTEIN 1"/>
    <property type="match status" value="1"/>
</dbReference>
<dbReference type="PANTHER" id="PTHR22916">
    <property type="entry name" value="GLYCOSYLTRANSFERASE"/>
    <property type="match status" value="1"/>
</dbReference>
<evidence type="ECO:0000313" key="2">
    <source>
        <dbReference type="EMBL" id="SNU08820.1"/>
    </source>
</evidence>
<feature type="domain" description="Glycosyltransferase 2-like" evidence="1">
    <location>
        <begin position="5"/>
        <end position="114"/>
    </location>
</feature>
<accession>A0A239REA9</accession>
<protein>
    <submittedName>
        <fullName evidence="2">Rhamnosyltransferase</fullName>
    </submittedName>
</protein>
<name>A0A239REA9_STREI</name>
<gene>
    <name evidence="2" type="ORF">SAMN05216470_1514</name>
</gene>
<dbReference type="Gene3D" id="3.90.550.10">
    <property type="entry name" value="Spore Coat Polysaccharide Biosynthesis Protein SpsA, Chain A"/>
    <property type="match status" value="1"/>
</dbReference>
<evidence type="ECO:0000313" key="3">
    <source>
        <dbReference type="Proteomes" id="UP000214649"/>
    </source>
</evidence>
<dbReference type="RefSeq" id="WP_094141050.1">
    <property type="nucleotide sequence ID" value="NZ_FZRA01000004.1"/>
</dbReference>
<dbReference type="Proteomes" id="UP000214649">
    <property type="component" value="Unassembled WGS sequence"/>
</dbReference>
<reference evidence="2 3" key="1">
    <citation type="submission" date="2017-07" db="EMBL/GenBank/DDBJ databases">
        <authorList>
            <person name="Sun Z.S."/>
            <person name="Albrecht U."/>
            <person name="Echele G."/>
            <person name="Lee C.C."/>
        </authorList>
    </citation>
    <scope>NUCLEOTIDE SEQUENCE [LARGE SCALE GENOMIC DNA]</scope>
    <source>
        <strain evidence="2 3">AR3</strain>
    </source>
</reference>
<dbReference type="AlphaFoldDB" id="A0A239REA9"/>
<dbReference type="InterPro" id="IPR029044">
    <property type="entry name" value="Nucleotide-diphossugar_trans"/>
</dbReference>
<dbReference type="InterPro" id="IPR001173">
    <property type="entry name" value="Glyco_trans_2-like"/>
</dbReference>
<dbReference type="CDD" id="cd04196">
    <property type="entry name" value="GT_2_like_d"/>
    <property type="match status" value="1"/>
</dbReference>